<evidence type="ECO:0000313" key="1">
    <source>
        <dbReference type="EMBL" id="GMA37589.1"/>
    </source>
</evidence>
<gene>
    <name evidence="1" type="ORF">GCM10025876_37930</name>
</gene>
<reference evidence="2" key="1">
    <citation type="journal article" date="2019" name="Int. J. Syst. Evol. Microbiol.">
        <title>The Global Catalogue of Microorganisms (GCM) 10K type strain sequencing project: providing services to taxonomists for standard genome sequencing and annotation.</title>
        <authorList>
            <consortium name="The Broad Institute Genomics Platform"/>
            <consortium name="The Broad Institute Genome Sequencing Center for Infectious Disease"/>
            <person name="Wu L."/>
            <person name="Ma J."/>
        </authorList>
    </citation>
    <scope>NUCLEOTIDE SEQUENCE [LARGE SCALE GENOMIC DNA]</scope>
    <source>
        <strain evidence="2">NBRC 112299</strain>
    </source>
</reference>
<accession>A0ABQ6ILM8</accession>
<dbReference type="Proteomes" id="UP001157125">
    <property type="component" value="Unassembled WGS sequence"/>
</dbReference>
<sequence>MSPLNPWRAIAAAEHRSGDDRAPWHPEQALTRAHALAASTDGRTLRVGEPADVIALDTDPLTCSTDDLLAMPVAATLVGGAFTHCAI</sequence>
<dbReference type="EMBL" id="BSUN01000001">
    <property type="protein sequence ID" value="GMA37589.1"/>
    <property type="molecule type" value="Genomic_DNA"/>
</dbReference>
<organism evidence="1 2">
    <name type="scientific">Demequina litorisediminis</name>
    <dbReference type="NCBI Taxonomy" id="1849022"/>
    <lineage>
        <taxon>Bacteria</taxon>
        <taxon>Bacillati</taxon>
        <taxon>Actinomycetota</taxon>
        <taxon>Actinomycetes</taxon>
        <taxon>Micrococcales</taxon>
        <taxon>Demequinaceae</taxon>
        <taxon>Demequina</taxon>
    </lineage>
</organism>
<dbReference type="Gene3D" id="3.20.20.140">
    <property type="entry name" value="Metal-dependent hydrolases"/>
    <property type="match status" value="1"/>
</dbReference>
<name>A0ABQ6ILM8_9MICO</name>
<keyword evidence="2" id="KW-1185">Reference proteome</keyword>
<comment type="caution">
    <text evidence="1">The sequence shown here is derived from an EMBL/GenBank/DDBJ whole genome shotgun (WGS) entry which is preliminary data.</text>
</comment>
<evidence type="ECO:0000313" key="2">
    <source>
        <dbReference type="Proteomes" id="UP001157125"/>
    </source>
</evidence>
<evidence type="ECO:0008006" key="3">
    <source>
        <dbReference type="Google" id="ProtNLM"/>
    </source>
</evidence>
<protein>
    <recommendedName>
        <fullName evidence="3">Amidohydrolase 3 domain-containing protein</fullName>
    </recommendedName>
</protein>
<proteinExistence type="predicted"/>